<evidence type="ECO:0000313" key="2">
    <source>
        <dbReference type="EMBL" id="QBH96790.1"/>
    </source>
</evidence>
<evidence type="ECO:0000259" key="1">
    <source>
        <dbReference type="Pfam" id="PF17891"/>
    </source>
</evidence>
<proteinExistence type="predicted"/>
<reference evidence="2 3" key="1">
    <citation type="submission" date="2019-03" db="EMBL/GenBank/DDBJ databases">
        <title>Pragia sp. nov. isolated from the gut tract of Carduelis flavirostris.</title>
        <authorList>
            <person name="Ge Y."/>
        </authorList>
    </citation>
    <scope>NUCLEOTIDE SEQUENCE [LARGE SCALE GENOMIC DNA]</scope>
    <source>
        <strain evidence="2 3">CF-458</strain>
    </source>
</reference>
<dbReference type="KEGG" id="prag:EKN56_10445"/>
<dbReference type="Proteomes" id="UP000293154">
    <property type="component" value="Chromosome"/>
</dbReference>
<dbReference type="AlphaFoldDB" id="A0A411WKW3"/>
<dbReference type="Pfam" id="PF17891">
    <property type="entry name" value="FluMu_N"/>
    <property type="match status" value="1"/>
</dbReference>
<accession>A0A411WKW3</accession>
<gene>
    <name evidence="2" type="ORF">EKN56_10445</name>
</gene>
<dbReference type="RefSeq" id="WP_130591734.1">
    <property type="nucleotide sequence ID" value="NZ_CP034752.1"/>
</dbReference>
<dbReference type="InterPro" id="IPR041227">
    <property type="entry name" value="FluMu_N"/>
</dbReference>
<dbReference type="EMBL" id="CP034752">
    <property type="protein sequence ID" value="QBH96790.1"/>
    <property type="molecule type" value="Genomic_DNA"/>
</dbReference>
<dbReference type="SUPFAM" id="SSF160059">
    <property type="entry name" value="PriA/YqbF domain"/>
    <property type="match status" value="1"/>
</dbReference>
<name>A0A411WKW3_9GAMM</name>
<dbReference type="Gene3D" id="3.40.5.80">
    <property type="match status" value="1"/>
</dbReference>
<dbReference type="OrthoDB" id="5690920at2"/>
<sequence length="175" mass="18829">MQENQETYDPSDVVEMSGVMVVNTAHDGYRRAGFSFKSGENILPPVTAEQWHLLDGDPRLVVSVIAIESAPGHQTPGAVDAHPVFDGVNIDGTDGTVKTPMPPELAATEGSQVNPQDNFISAIMASKIEPHDKWFTQKGEPRLTQWRNVIGVDVSAEDIKAAIAAHDTLSPTTEG</sequence>
<protein>
    <recommendedName>
        <fullName evidence="1">Mu-like prophage FluMu N-terminal domain-containing protein</fullName>
    </recommendedName>
</protein>
<keyword evidence="3" id="KW-1185">Reference proteome</keyword>
<evidence type="ECO:0000313" key="3">
    <source>
        <dbReference type="Proteomes" id="UP000293154"/>
    </source>
</evidence>
<feature type="domain" description="Mu-like prophage FluMu N-terminal" evidence="1">
    <location>
        <begin position="19"/>
        <end position="66"/>
    </location>
</feature>
<organism evidence="2 3">
    <name type="scientific">Limnobaculum zhutongyuii</name>
    <dbReference type="NCBI Taxonomy" id="2498113"/>
    <lineage>
        <taxon>Bacteria</taxon>
        <taxon>Pseudomonadati</taxon>
        <taxon>Pseudomonadota</taxon>
        <taxon>Gammaproteobacteria</taxon>
        <taxon>Enterobacterales</taxon>
        <taxon>Budviciaceae</taxon>
        <taxon>Limnobaculum</taxon>
    </lineage>
</organism>